<protein>
    <submittedName>
        <fullName evidence="2">D-3-phosphoglycerate dehydrogenase</fullName>
        <ecNumber evidence="2">1.1.1.95</ecNumber>
    </submittedName>
</protein>
<dbReference type="InterPro" id="IPR002912">
    <property type="entry name" value="ACT_dom"/>
</dbReference>
<dbReference type="SUPFAM" id="SSF55021">
    <property type="entry name" value="ACT-like"/>
    <property type="match status" value="1"/>
</dbReference>
<evidence type="ECO:0000259" key="1">
    <source>
        <dbReference type="PROSITE" id="PS51671"/>
    </source>
</evidence>
<dbReference type="PROSITE" id="PS51671">
    <property type="entry name" value="ACT"/>
    <property type="match status" value="1"/>
</dbReference>
<accession>A0A4Y1ZDQ8</accession>
<proteinExistence type="predicted"/>
<comment type="caution">
    <text evidence="2">The sequence shown here is derived from an EMBL/GenBank/DDBJ whole genome shotgun (WGS) entry which is preliminary data.</text>
</comment>
<dbReference type="EMBL" id="BEXB01000021">
    <property type="protein sequence ID" value="GAY77100.1"/>
    <property type="molecule type" value="Genomic_DNA"/>
</dbReference>
<dbReference type="EC" id="1.1.1.95" evidence="2"/>
<feature type="domain" description="ACT" evidence="1">
    <location>
        <begin position="24"/>
        <end position="101"/>
    </location>
</feature>
<sequence length="103" mass="11271">MSGFGGRIVSVNGYRLDMEPERYLLYIDHMDVPGMIGNVGSVLGKGKINIGSMYVGRETIGGKAVMVLTVDKPVPEAIRSDILRINDLNDVQFAEINIEESVD</sequence>
<dbReference type="CDD" id="cd04902">
    <property type="entry name" value="ACT_3PGDH-xct"/>
    <property type="match status" value="1"/>
</dbReference>
<dbReference type="Proteomes" id="UP000319716">
    <property type="component" value="Unassembled WGS sequence"/>
</dbReference>
<organism evidence="2 3">
    <name type="scientific">Sporolactobacillus inulinus</name>
    <dbReference type="NCBI Taxonomy" id="2078"/>
    <lineage>
        <taxon>Bacteria</taxon>
        <taxon>Bacillati</taxon>
        <taxon>Bacillota</taxon>
        <taxon>Bacilli</taxon>
        <taxon>Bacillales</taxon>
        <taxon>Sporolactobacillaceae</taxon>
        <taxon>Sporolactobacillus</taxon>
    </lineage>
</organism>
<dbReference type="AlphaFoldDB" id="A0A4Y1ZDQ8"/>
<dbReference type="InterPro" id="IPR045865">
    <property type="entry name" value="ACT-like_dom_sf"/>
</dbReference>
<dbReference type="GO" id="GO:0004617">
    <property type="term" value="F:phosphoglycerate dehydrogenase activity"/>
    <property type="evidence" value="ECO:0007669"/>
    <property type="project" value="UniProtKB-EC"/>
</dbReference>
<name>A0A4Y1ZDQ8_9BACL</name>
<gene>
    <name evidence="2" type="ORF">NBRC111894_2654</name>
</gene>
<reference evidence="2 3" key="1">
    <citation type="submission" date="2017-11" db="EMBL/GenBank/DDBJ databases">
        <title>Draft Genome Sequence of Sporolactobacillus inulinus NBRC 111894 Isolated from Koso, a Japanese Sugar-Vegetable Fermented Beverage.</title>
        <authorList>
            <person name="Chiou T.Y."/>
            <person name="Oshima K."/>
            <person name="Suda W."/>
            <person name="Hattori M."/>
            <person name="Takahashi T."/>
        </authorList>
    </citation>
    <scope>NUCLEOTIDE SEQUENCE [LARGE SCALE GENOMIC DNA]</scope>
    <source>
        <strain evidence="2 3">NBRC111894</strain>
    </source>
</reference>
<evidence type="ECO:0000313" key="3">
    <source>
        <dbReference type="Proteomes" id="UP000319716"/>
    </source>
</evidence>
<keyword evidence="2" id="KW-0560">Oxidoreductase</keyword>
<dbReference type="FunFam" id="3.30.70.260:FF:000008">
    <property type="entry name" value="D-3-phosphoglycerate dehydrogenase, chloroplastic"/>
    <property type="match status" value="1"/>
</dbReference>
<evidence type="ECO:0000313" key="2">
    <source>
        <dbReference type="EMBL" id="GAY77100.1"/>
    </source>
</evidence>
<dbReference type="Gene3D" id="3.30.70.260">
    <property type="match status" value="1"/>
</dbReference>
<dbReference type="Pfam" id="PF01842">
    <property type="entry name" value="ACT"/>
    <property type="match status" value="1"/>
</dbReference>